<feature type="domain" description="Peptidase M24" evidence="1">
    <location>
        <begin position="148"/>
        <end position="381"/>
    </location>
</feature>
<organism evidence="3">
    <name type="scientific">Moorella thermoacetica Y72</name>
    <dbReference type="NCBI Taxonomy" id="1325331"/>
    <lineage>
        <taxon>Bacteria</taxon>
        <taxon>Bacillati</taxon>
        <taxon>Bacillota</taxon>
        <taxon>Clostridia</taxon>
        <taxon>Neomoorellales</taxon>
        <taxon>Neomoorellaceae</taxon>
        <taxon>Neomoorella</taxon>
    </lineage>
</organism>
<dbReference type="InterPro" id="IPR000587">
    <property type="entry name" value="Creatinase_N"/>
</dbReference>
<dbReference type="InterPro" id="IPR000994">
    <property type="entry name" value="Pept_M24"/>
</dbReference>
<dbReference type="PANTHER" id="PTHR46112:SF2">
    <property type="entry name" value="XAA-PRO AMINOPEPTIDASE P-RELATED"/>
    <property type="match status" value="1"/>
</dbReference>
<evidence type="ECO:0000313" key="3">
    <source>
        <dbReference type="EMBL" id="GAF24948.1"/>
    </source>
</evidence>
<reference evidence="3" key="1">
    <citation type="journal article" date="2014" name="Gene">
        <title>Genome-guided analysis of transformation efficiency and carbon dioxide assimilation by Moorella thermoacetica Y72.</title>
        <authorList>
            <person name="Tsukahara K."/>
            <person name="Kita A."/>
            <person name="Nakashimada Y."/>
            <person name="Hoshino T."/>
            <person name="Murakami K."/>
        </authorList>
    </citation>
    <scope>NUCLEOTIDE SEQUENCE [LARGE SCALE GENOMIC DNA]</scope>
    <source>
        <strain evidence="3">Y72</strain>
    </source>
</reference>
<accession>A0A0S6U9K1</accession>
<keyword evidence="3" id="KW-0031">Aminopeptidase</keyword>
<protein>
    <submittedName>
        <fullName evidence="3">Xaa-Pro aminopeptidase</fullName>
    </submittedName>
</protein>
<evidence type="ECO:0000259" key="2">
    <source>
        <dbReference type="Pfam" id="PF01321"/>
    </source>
</evidence>
<name>A0A0S6U9K1_NEOTH</name>
<dbReference type="CDD" id="cd01066">
    <property type="entry name" value="APP_MetAP"/>
    <property type="match status" value="1"/>
</dbReference>
<dbReference type="Gene3D" id="3.90.230.10">
    <property type="entry name" value="Creatinase/methionine aminopeptidase superfamily"/>
    <property type="match status" value="1"/>
</dbReference>
<gene>
    <name evidence="3" type="ORF">MTY_0276</name>
</gene>
<dbReference type="Pfam" id="PF01321">
    <property type="entry name" value="Creatinase_N"/>
    <property type="match status" value="1"/>
</dbReference>
<feature type="domain" description="Creatinase N-terminal" evidence="2">
    <location>
        <begin position="16"/>
        <end position="140"/>
    </location>
</feature>
<sequence length="389" mass="42909">MVVYMAKLEYIEYKNRLRRFQESLQALDLDGALVYQAADLYYLTGTAQSCHLFVPAAGEPLLLAYRDFERAREESAWQVRPLGSFKDIPGLLAEAGLTGLRRLGLELDVIPLSLFRRYEALLPGVQWADIGQVLRRQRMVKSPAELEALRWSAAKHAEVFRYITARIRPGMTELEIAAEFESYARRLGHQGAKRFRGQEQGMIPGLVAAGANSARTSCFNLPLAGLGLSPLYPMGASQHVWEEGEPLLIDYAGVYGDYTVDQTRIYLGKGVPEDLRQAQEVALEIASRVAEEARPGVTAGALYDLAVAMAARAGLQEHFMGYGRQVTYIGHGVGLDLNEWPVIARGDKTVLAAGMVFALEPKFVFPGMGSAGVEDTYVVTDRGAEKLTY</sequence>
<dbReference type="PANTHER" id="PTHR46112">
    <property type="entry name" value="AMINOPEPTIDASE"/>
    <property type="match status" value="1"/>
</dbReference>
<dbReference type="Pfam" id="PF00557">
    <property type="entry name" value="Peptidase_M24"/>
    <property type="match status" value="1"/>
</dbReference>
<dbReference type="InterPro" id="IPR036005">
    <property type="entry name" value="Creatinase/aminopeptidase-like"/>
</dbReference>
<keyword evidence="3" id="KW-0645">Protease</keyword>
<evidence type="ECO:0000259" key="1">
    <source>
        <dbReference type="Pfam" id="PF00557"/>
    </source>
</evidence>
<dbReference type="Gene3D" id="3.40.350.10">
    <property type="entry name" value="Creatinase/prolidase N-terminal domain"/>
    <property type="match status" value="1"/>
</dbReference>
<dbReference type="InterPro" id="IPR050659">
    <property type="entry name" value="Peptidase_M24B"/>
</dbReference>
<dbReference type="EMBL" id="DF238840">
    <property type="protein sequence ID" value="GAF24948.1"/>
    <property type="molecule type" value="Genomic_DNA"/>
</dbReference>
<dbReference type="GO" id="GO:0004177">
    <property type="term" value="F:aminopeptidase activity"/>
    <property type="evidence" value="ECO:0007669"/>
    <property type="project" value="UniProtKB-KW"/>
</dbReference>
<keyword evidence="3" id="KW-0378">Hydrolase</keyword>
<dbReference type="InterPro" id="IPR029149">
    <property type="entry name" value="Creatin/AminoP/Spt16_N"/>
</dbReference>
<dbReference type="SUPFAM" id="SSF55920">
    <property type="entry name" value="Creatinase/aminopeptidase"/>
    <property type="match status" value="1"/>
</dbReference>
<dbReference type="SUPFAM" id="SSF53092">
    <property type="entry name" value="Creatinase/prolidase N-terminal domain"/>
    <property type="match status" value="1"/>
</dbReference>
<dbReference type="AlphaFoldDB" id="A0A0S6U9K1"/>
<dbReference type="Proteomes" id="UP000063718">
    <property type="component" value="Unassembled WGS sequence"/>
</dbReference>
<proteinExistence type="predicted"/>